<organism evidence="5 6">
    <name type="scientific">Pythium insidiosum</name>
    <name type="common">Pythiosis disease agent</name>
    <dbReference type="NCBI Taxonomy" id="114742"/>
    <lineage>
        <taxon>Eukaryota</taxon>
        <taxon>Sar</taxon>
        <taxon>Stramenopiles</taxon>
        <taxon>Oomycota</taxon>
        <taxon>Peronosporomycetes</taxon>
        <taxon>Pythiales</taxon>
        <taxon>Pythiaceae</taxon>
        <taxon>Pythium</taxon>
    </lineage>
</organism>
<feature type="coiled-coil region" evidence="2">
    <location>
        <begin position="240"/>
        <end position="298"/>
    </location>
</feature>
<keyword evidence="2" id="KW-0175">Coiled coil</keyword>
<keyword evidence="1" id="KW-0863">Zinc-finger</keyword>
<protein>
    <recommendedName>
        <fullName evidence="4">RING-type domain-containing protein</fullName>
    </recommendedName>
</protein>
<sequence>MDEWCLIEEDEVAWVRPSRHQPQYPPQRHPEPEPEPELEPQPRKQPTYQPKPSAFDTFDIGAALPDASTSPREYSRELRLSLLSPSDRRRCLGGTPSPSPRKRSVRDAFSSPANRVHGDSSFPDRLRASMPSRRPATVEVATSTDVMPFTRDMGAQTDASLGGTDRILALQSALQRSLDLSMALKAKTQDAERLELQNARLQDELAASKRIADSLSLRVHRMERGLAIARDRQELAATYQDSLQRDVRSLRAENSTLQQQVAFLSGGLEPFKKSVSELEELEDALQSAMLNVRAALRAKYRAAMAPASTAVAAGPSTPAVKFTPTEKCVVCLERPTCVRLEPCGHEVLCSHCALRVSSCPVDRVVITDHVLTHGLNAYLE</sequence>
<evidence type="ECO:0000313" key="5">
    <source>
        <dbReference type="EMBL" id="KAJ0408730.1"/>
    </source>
</evidence>
<proteinExistence type="predicted"/>
<keyword evidence="1" id="KW-0479">Metal-binding</keyword>
<name>A0AAD5MI64_PYTIN</name>
<evidence type="ECO:0000259" key="4">
    <source>
        <dbReference type="PROSITE" id="PS50089"/>
    </source>
</evidence>
<evidence type="ECO:0000256" key="1">
    <source>
        <dbReference type="PROSITE-ProRule" id="PRU00175"/>
    </source>
</evidence>
<dbReference type="InterPro" id="IPR013083">
    <property type="entry name" value="Znf_RING/FYVE/PHD"/>
</dbReference>
<feature type="region of interest" description="Disordered" evidence="3">
    <location>
        <begin position="16"/>
        <end position="139"/>
    </location>
</feature>
<dbReference type="Pfam" id="PF13920">
    <property type="entry name" value="zf-C3HC4_3"/>
    <property type="match status" value="1"/>
</dbReference>
<dbReference type="EMBL" id="JAKCXM010000009">
    <property type="protein sequence ID" value="KAJ0408730.1"/>
    <property type="molecule type" value="Genomic_DNA"/>
</dbReference>
<accession>A0AAD5MI64</accession>
<evidence type="ECO:0000256" key="3">
    <source>
        <dbReference type="SAM" id="MobiDB-lite"/>
    </source>
</evidence>
<dbReference type="AlphaFoldDB" id="A0AAD5MI64"/>
<dbReference type="Proteomes" id="UP001209570">
    <property type="component" value="Unassembled WGS sequence"/>
</dbReference>
<feature type="domain" description="RING-type" evidence="4">
    <location>
        <begin position="328"/>
        <end position="363"/>
    </location>
</feature>
<dbReference type="GO" id="GO:0008270">
    <property type="term" value="F:zinc ion binding"/>
    <property type="evidence" value="ECO:0007669"/>
    <property type="project" value="UniProtKB-KW"/>
</dbReference>
<feature type="compositionally biased region" description="Basic and acidic residues" evidence="3">
    <location>
        <begin position="116"/>
        <end position="127"/>
    </location>
</feature>
<evidence type="ECO:0000256" key="2">
    <source>
        <dbReference type="SAM" id="Coils"/>
    </source>
</evidence>
<dbReference type="PROSITE" id="PS50089">
    <property type="entry name" value="ZF_RING_2"/>
    <property type="match status" value="1"/>
</dbReference>
<dbReference type="InterPro" id="IPR001841">
    <property type="entry name" value="Znf_RING"/>
</dbReference>
<gene>
    <name evidence="5" type="ORF">P43SY_001954</name>
</gene>
<dbReference type="SMART" id="SM00184">
    <property type="entry name" value="RING"/>
    <property type="match status" value="1"/>
</dbReference>
<comment type="caution">
    <text evidence="5">The sequence shown here is derived from an EMBL/GenBank/DDBJ whole genome shotgun (WGS) entry which is preliminary data.</text>
</comment>
<keyword evidence="1" id="KW-0862">Zinc</keyword>
<dbReference type="SUPFAM" id="SSF57850">
    <property type="entry name" value="RING/U-box"/>
    <property type="match status" value="1"/>
</dbReference>
<feature type="coiled-coil region" evidence="2">
    <location>
        <begin position="184"/>
        <end position="211"/>
    </location>
</feature>
<dbReference type="Gene3D" id="3.30.40.10">
    <property type="entry name" value="Zinc/RING finger domain, C3HC4 (zinc finger)"/>
    <property type="match status" value="1"/>
</dbReference>
<reference evidence="5" key="1">
    <citation type="submission" date="2021-12" db="EMBL/GenBank/DDBJ databases">
        <title>Prjna785345.</title>
        <authorList>
            <person name="Rujirawat T."/>
            <person name="Krajaejun T."/>
        </authorList>
    </citation>
    <scope>NUCLEOTIDE SEQUENCE</scope>
    <source>
        <strain evidence="5">Pi057C3</strain>
    </source>
</reference>
<keyword evidence="6" id="KW-1185">Reference proteome</keyword>
<evidence type="ECO:0000313" key="6">
    <source>
        <dbReference type="Proteomes" id="UP001209570"/>
    </source>
</evidence>